<dbReference type="Gene3D" id="3.90.1150.10">
    <property type="entry name" value="Aspartate Aminotransferase, domain 1"/>
    <property type="match status" value="1"/>
</dbReference>
<comment type="subunit">
    <text evidence="4">Homodimer.</text>
</comment>
<dbReference type="GO" id="GO:0008483">
    <property type="term" value="F:transaminase activity"/>
    <property type="evidence" value="ECO:0007669"/>
    <property type="project" value="UniProtKB-KW"/>
</dbReference>
<keyword evidence="6" id="KW-0032">Aminotransferase</keyword>
<dbReference type="InterPro" id="IPR000192">
    <property type="entry name" value="Aminotrans_V_dom"/>
</dbReference>
<dbReference type="EC" id="3.7.1.3" evidence="4"/>
<dbReference type="PANTHER" id="PTHR14084">
    <property type="entry name" value="KYNURENINASE"/>
    <property type="match status" value="1"/>
</dbReference>
<dbReference type="Pfam" id="PF00266">
    <property type="entry name" value="Aminotran_5"/>
    <property type="match status" value="1"/>
</dbReference>
<dbReference type="RefSeq" id="WP_259487176.1">
    <property type="nucleotide sequence ID" value="NZ_JANTEZ010000005.1"/>
</dbReference>
<keyword evidence="7" id="KW-1185">Reference proteome</keyword>
<evidence type="ECO:0000313" key="7">
    <source>
        <dbReference type="Proteomes" id="UP001165580"/>
    </source>
</evidence>
<accession>A0ABT2GHH5</accession>
<evidence type="ECO:0000256" key="2">
    <source>
        <dbReference type="ARBA" id="ARBA00022801"/>
    </source>
</evidence>
<dbReference type="EMBL" id="JANTEZ010000005">
    <property type="protein sequence ID" value="MCS5715668.1"/>
    <property type="molecule type" value="Genomic_DNA"/>
</dbReference>
<comment type="similarity">
    <text evidence="4">Belongs to the kynureninase family.</text>
</comment>
<dbReference type="InterPro" id="IPR010111">
    <property type="entry name" value="Kynureninase"/>
</dbReference>
<keyword evidence="1 4" id="KW-0662">Pyridine nucleotide biosynthesis</keyword>
<proteinExistence type="inferred from homology"/>
<dbReference type="PIRSF" id="PIRSF038800">
    <property type="entry name" value="KYNU"/>
    <property type="match status" value="1"/>
</dbReference>
<comment type="pathway">
    <text evidence="4">Amino-acid degradation; L-kynurenine degradation; L-alanine and anthranilate from L-kynurenine: step 1/1.</text>
</comment>
<comment type="cofactor">
    <cofactor evidence="4">
        <name>pyridoxal 5'-phosphate</name>
        <dbReference type="ChEBI" id="CHEBI:597326"/>
    </cofactor>
</comment>
<keyword evidence="6" id="KW-0808">Transferase</keyword>
<evidence type="ECO:0000259" key="5">
    <source>
        <dbReference type="Pfam" id="PF00266"/>
    </source>
</evidence>
<protein>
    <recommendedName>
        <fullName evidence="4">Kynureninase</fullName>
        <ecNumber evidence="4">3.7.1.3</ecNumber>
    </recommendedName>
</protein>
<dbReference type="InterPro" id="IPR015424">
    <property type="entry name" value="PyrdxlP-dep_Trfase"/>
</dbReference>
<keyword evidence="2 4" id="KW-0378">Hydrolase</keyword>
<dbReference type="Proteomes" id="UP001165580">
    <property type="component" value="Unassembled WGS sequence"/>
</dbReference>
<comment type="function">
    <text evidence="4">Catalyzes the cleavage of L-kynurenine (L-Kyn) and L-3-hydroxykynurenine (L-3OHKyn) into anthranilic acid (AA) and 3-hydroxyanthranilic acid (3-OHAA), respectively.</text>
</comment>
<dbReference type="PANTHER" id="PTHR14084:SF0">
    <property type="entry name" value="KYNURENINASE"/>
    <property type="match status" value="1"/>
</dbReference>
<evidence type="ECO:0000256" key="4">
    <source>
        <dbReference type="PIRNR" id="PIRNR038800"/>
    </source>
</evidence>
<evidence type="ECO:0000256" key="3">
    <source>
        <dbReference type="ARBA" id="ARBA00022898"/>
    </source>
</evidence>
<comment type="catalytic activity">
    <reaction evidence="4">
        <text>3-hydroxy-L-kynurenine + H2O = 3-hydroxyanthranilate + L-alanine + H(+)</text>
        <dbReference type="Rhea" id="RHEA:25143"/>
        <dbReference type="ChEBI" id="CHEBI:15377"/>
        <dbReference type="ChEBI" id="CHEBI:15378"/>
        <dbReference type="ChEBI" id="CHEBI:36559"/>
        <dbReference type="ChEBI" id="CHEBI:57972"/>
        <dbReference type="ChEBI" id="CHEBI:58125"/>
        <dbReference type="EC" id="3.7.1.3"/>
    </reaction>
</comment>
<keyword evidence="3 4" id="KW-0663">Pyridoxal phosphate</keyword>
<sequence>MTSHAAAVLPALAARAAELDAADALAPFRGAFVADPGVRSYFDGNSLGRPVAATKERMAALLDDWGGRLIRGWDEQWMTAPERVGDRIGALTLGAAAGQVVVGDSTTVLLYKLIRAAVAARPGRDEIAIDDDDFPTDRFLVESIARECGLTVRWIPVPRDGGPEPEQIAELVTERTALLLLSHVSYRSGHLADVETLTRLAHEVGALVLWDVCHSVGSVPTELDRWGVDLAVGCTYKYLNGGPGAPAFAYVSAALQPELRQPITGWMGAADPFAMGEHYEPAAGIRRVLSGTPSILGLQPMLDMLDLIERAGLPAIRAKSVALTGLVLEALDGELAGLGLTPASPREASRRGGHVTLGHPDAQAVVARAWQRDVLPDYRAPGGIRIGLSPLSTSFAEVADGLGVIAECIRAGD</sequence>
<dbReference type="SUPFAM" id="SSF53383">
    <property type="entry name" value="PLP-dependent transferases"/>
    <property type="match status" value="1"/>
</dbReference>
<evidence type="ECO:0000256" key="1">
    <source>
        <dbReference type="ARBA" id="ARBA00022642"/>
    </source>
</evidence>
<dbReference type="InterPro" id="IPR015422">
    <property type="entry name" value="PyrdxlP-dep_Trfase_small"/>
</dbReference>
<gene>
    <name evidence="6" type="ORF">NVV95_14045</name>
</gene>
<evidence type="ECO:0000313" key="6">
    <source>
        <dbReference type="EMBL" id="MCS5715668.1"/>
    </source>
</evidence>
<reference evidence="6" key="1">
    <citation type="submission" date="2022-08" db="EMBL/GenBank/DDBJ databases">
        <authorList>
            <person name="Deng Y."/>
            <person name="Han X.-F."/>
            <person name="Zhang Y.-Q."/>
        </authorList>
    </citation>
    <scope>NUCLEOTIDE SEQUENCE</scope>
    <source>
        <strain evidence="6">CPCC 205716</strain>
    </source>
</reference>
<feature type="domain" description="Aminotransferase class V" evidence="5">
    <location>
        <begin position="98"/>
        <end position="333"/>
    </location>
</feature>
<dbReference type="Gene3D" id="3.40.640.10">
    <property type="entry name" value="Type I PLP-dependent aspartate aminotransferase-like (Major domain)"/>
    <property type="match status" value="1"/>
</dbReference>
<comment type="caution">
    <text evidence="6">The sequence shown here is derived from an EMBL/GenBank/DDBJ whole genome shotgun (WGS) entry which is preliminary data.</text>
</comment>
<comment type="pathway">
    <text evidence="4">Cofactor biosynthesis; NAD(+) biosynthesis; quinolinate from L-kynurenine: step 2/3.</text>
</comment>
<organism evidence="6 7">
    <name type="scientific">Herbiconiux gentiana</name>
    <dbReference type="NCBI Taxonomy" id="2970912"/>
    <lineage>
        <taxon>Bacteria</taxon>
        <taxon>Bacillati</taxon>
        <taxon>Actinomycetota</taxon>
        <taxon>Actinomycetes</taxon>
        <taxon>Micrococcales</taxon>
        <taxon>Microbacteriaceae</taxon>
        <taxon>Herbiconiux</taxon>
    </lineage>
</organism>
<dbReference type="InterPro" id="IPR015421">
    <property type="entry name" value="PyrdxlP-dep_Trfase_major"/>
</dbReference>
<name>A0ABT2GHH5_9MICO</name>
<comment type="catalytic activity">
    <reaction evidence="4">
        <text>L-kynurenine + H2O = anthranilate + L-alanine + H(+)</text>
        <dbReference type="Rhea" id="RHEA:16813"/>
        <dbReference type="ChEBI" id="CHEBI:15377"/>
        <dbReference type="ChEBI" id="CHEBI:15378"/>
        <dbReference type="ChEBI" id="CHEBI:16567"/>
        <dbReference type="ChEBI" id="CHEBI:57959"/>
        <dbReference type="ChEBI" id="CHEBI:57972"/>
        <dbReference type="EC" id="3.7.1.3"/>
    </reaction>
</comment>